<dbReference type="InterPro" id="IPR007420">
    <property type="entry name" value="DUF465"/>
</dbReference>
<dbReference type="OrthoDB" id="8481679at2"/>
<protein>
    <recommendedName>
        <fullName evidence="3">DUF465 domain-containing protein</fullName>
    </recommendedName>
</protein>
<dbReference type="RefSeq" id="WP_055454084.1">
    <property type="nucleotide sequence ID" value="NZ_CYHE01000001.1"/>
</dbReference>
<dbReference type="Gene3D" id="6.10.280.50">
    <property type="match status" value="1"/>
</dbReference>
<gene>
    <name evidence="1" type="ORF">Ga0061067_101350</name>
</gene>
<accession>A0A0K6HN59</accession>
<dbReference type="EMBL" id="CYHE01000001">
    <property type="protein sequence ID" value="CUA92218.1"/>
    <property type="molecule type" value="Genomic_DNA"/>
</dbReference>
<evidence type="ECO:0000313" key="2">
    <source>
        <dbReference type="Proteomes" id="UP000183900"/>
    </source>
</evidence>
<dbReference type="Pfam" id="PF04325">
    <property type="entry name" value="DUF465"/>
    <property type="match status" value="1"/>
</dbReference>
<sequence>MHQKLVALRVRHAILDAKIEREARRPHTDTIRLTALKKLRLRLKEQITQVEREFFRKEPRGNGMVRA</sequence>
<evidence type="ECO:0000313" key="1">
    <source>
        <dbReference type="EMBL" id="CUA92218.1"/>
    </source>
</evidence>
<keyword evidence="2" id="KW-1185">Reference proteome</keyword>
<name>A0A0K6HN59_9HYPH</name>
<proteinExistence type="predicted"/>
<evidence type="ECO:0008006" key="3">
    <source>
        <dbReference type="Google" id="ProtNLM"/>
    </source>
</evidence>
<reference evidence="2" key="1">
    <citation type="submission" date="2015-08" db="EMBL/GenBank/DDBJ databases">
        <authorList>
            <person name="Varghese N."/>
        </authorList>
    </citation>
    <scope>NUCLEOTIDE SEQUENCE [LARGE SCALE GENOMIC DNA]</scope>
    <source>
        <strain evidence="2">DSM 23407</strain>
    </source>
</reference>
<organism evidence="1 2">
    <name type="scientific">Pannonibacter indicus</name>
    <dbReference type="NCBI Taxonomy" id="466044"/>
    <lineage>
        <taxon>Bacteria</taxon>
        <taxon>Pseudomonadati</taxon>
        <taxon>Pseudomonadota</taxon>
        <taxon>Alphaproteobacteria</taxon>
        <taxon>Hyphomicrobiales</taxon>
        <taxon>Stappiaceae</taxon>
        <taxon>Pannonibacter</taxon>
    </lineage>
</organism>
<dbReference type="AlphaFoldDB" id="A0A0K6HN59"/>
<dbReference type="InterPro" id="IPR038444">
    <property type="entry name" value="DUF465_sf"/>
</dbReference>
<dbReference type="Proteomes" id="UP000183900">
    <property type="component" value="Unassembled WGS sequence"/>
</dbReference>